<dbReference type="InterPro" id="IPR043128">
    <property type="entry name" value="Rev_trsase/Diguanyl_cyclase"/>
</dbReference>
<reference evidence="2 3" key="1">
    <citation type="submission" date="2019-03" db="EMBL/GenBank/DDBJ databases">
        <title>An improved genome assembly of the fluke Schistosoma japonicum.</title>
        <authorList>
            <person name="Hu W."/>
            <person name="Luo F."/>
            <person name="Yin M."/>
            <person name="Mo X."/>
            <person name="Sun C."/>
            <person name="Wu Q."/>
            <person name="Zhu B."/>
            <person name="Xiang M."/>
            <person name="Wang J."/>
            <person name="Wang Y."/>
            <person name="Zhang T."/>
            <person name="Xu B."/>
            <person name="Zheng H."/>
            <person name="Feng Z."/>
        </authorList>
    </citation>
    <scope>NUCLEOTIDE SEQUENCE [LARGE SCALE GENOMIC DNA]</scope>
    <source>
        <strain evidence="2">HuSjv2</strain>
        <tissue evidence="2">Worms</tissue>
    </source>
</reference>
<dbReference type="PANTHER" id="PTHR37984">
    <property type="entry name" value="PROTEIN CBG26694"/>
    <property type="match status" value="1"/>
</dbReference>
<dbReference type="STRING" id="6182.A0A4Z2D1A5"/>
<dbReference type="SUPFAM" id="SSF56672">
    <property type="entry name" value="DNA/RNA polymerases"/>
    <property type="match status" value="1"/>
</dbReference>
<dbReference type="Proteomes" id="UP000311919">
    <property type="component" value="Unassembled WGS sequence"/>
</dbReference>
<dbReference type="AlphaFoldDB" id="A0A4Z2D1A5"/>
<dbReference type="EMBL" id="SKCS01000365">
    <property type="protein sequence ID" value="TNN10254.1"/>
    <property type="molecule type" value="Genomic_DNA"/>
</dbReference>
<dbReference type="CDD" id="cd01647">
    <property type="entry name" value="RT_LTR"/>
    <property type="match status" value="1"/>
</dbReference>
<dbReference type="Pfam" id="PF00078">
    <property type="entry name" value="RVT_1"/>
    <property type="match status" value="1"/>
</dbReference>
<comment type="caution">
    <text evidence="2">The sequence shown here is derived from an EMBL/GenBank/DDBJ whole genome shotgun (WGS) entry which is preliminary data.</text>
</comment>
<gene>
    <name evidence="2" type="ORF">EWB00_005576</name>
</gene>
<dbReference type="OrthoDB" id="10068977at2759"/>
<dbReference type="InterPro" id="IPR000477">
    <property type="entry name" value="RT_dom"/>
</dbReference>
<sequence>KEFPDVFGNQLVLCTKAEAQLSVFPDVKPVFRPKRPVPFSVVAVLDPELEHVQHMDVISPVSYSLWVTSLVVVKKVDDLFARLNGCIVFSIIDFLDVYLKVEVAEKSRPLLAVNTQRGLFQYNRLPFGVKCAQAIFQQMMYTILADLPFSMAFIDDIIVASKNEKVHYAHLQK</sequence>
<evidence type="ECO:0000313" key="2">
    <source>
        <dbReference type="EMBL" id="TNN10254.1"/>
    </source>
</evidence>
<keyword evidence="3" id="KW-1185">Reference proteome</keyword>
<feature type="non-terminal residue" evidence="2">
    <location>
        <position position="173"/>
    </location>
</feature>
<accession>A0A4Z2D1A5</accession>
<dbReference type="InterPro" id="IPR050951">
    <property type="entry name" value="Retrovirus_Pol_polyprotein"/>
</dbReference>
<evidence type="ECO:0000313" key="3">
    <source>
        <dbReference type="Proteomes" id="UP000311919"/>
    </source>
</evidence>
<evidence type="ECO:0000259" key="1">
    <source>
        <dbReference type="Pfam" id="PF00078"/>
    </source>
</evidence>
<dbReference type="InterPro" id="IPR043502">
    <property type="entry name" value="DNA/RNA_pol_sf"/>
</dbReference>
<feature type="domain" description="Reverse transcriptase" evidence="1">
    <location>
        <begin position="73"/>
        <end position="172"/>
    </location>
</feature>
<organism evidence="2 3">
    <name type="scientific">Schistosoma japonicum</name>
    <name type="common">Blood fluke</name>
    <dbReference type="NCBI Taxonomy" id="6182"/>
    <lineage>
        <taxon>Eukaryota</taxon>
        <taxon>Metazoa</taxon>
        <taxon>Spiralia</taxon>
        <taxon>Lophotrochozoa</taxon>
        <taxon>Platyhelminthes</taxon>
        <taxon>Trematoda</taxon>
        <taxon>Digenea</taxon>
        <taxon>Strigeidida</taxon>
        <taxon>Schistosomatoidea</taxon>
        <taxon>Schistosomatidae</taxon>
        <taxon>Schistosoma</taxon>
    </lineage>
</organism>
<feature type="non-terminal residue" evidence="2">
    <location>
        <position position="1"/>
    </location>
</feature>
<protein>
    <recommendedName>
        <fullName evidence="1">Reverse transcriptase domain-containing protein</fullName>
    </recommendedName>
</protein>
<dbReference type="Gene3D" id="3.10.10.10">
    <property type="entry name" value="HIV Type 1 Reverse Transcriptase, subunit A, domain 1"/>
    <property type="match status" value="1"/>
</dbReference>
<proteinExistence type="predicted"/>
<name>A0A4Z2D1A5_SCHJA</name>
<dbReference type="PANTHER" id="PTHR37984:SF5">
    <property type="entry name" value="PROTEIN NYNRIN-LIKE"/>
    <property type="match status" value="1"/>
</dbReference>
<dbReference type="Gene3D" id="3.30.70.270">
    <property type="match status" value="1"/>
</dbReference>